<feature type="transmembrane region" description="Helical" evidence="6">
    <location>
        <begin position="728"/>
        <end position="749"/>
    </location>
</feature>
<feature type="compositionally biased region" description="Acidic residues" evidence="5">
    <location>
        <begin position="1054"/>
        <end position="1063"/>
    </location>
</feature>
<feature type="domain" description="Mechanosensitive ion channel MscS" evidence="7">
    <location>
        <begin position="879"/>
        <end position="944"/>
    </location>
</feature>
<feature type="transmembrane region" description="Helical" evidence="6">
    <location>
        <begin position="660"/>
        <end position="681"/>
    </location>
</feature>
<dbReference type="InterPro" id="IPR052702">
    <property type="entry name" value="MscS-like_channel"/>
</dbReference>
<evidence type="ECO:0000256" key="1">
    <source>
        <dbReference type="ARBA" id="ARBA00004370"/>
    </source>
</evidence>
<feature type="transmembrane region" description="Helical" evidence="6">
    <location>
        <begin position="436"/>
        <end position="455"/>
    </location>
</feature>
<evidence type="ECO:0000259" key="8">
    <source>
        <dbReference type="Pfam" id="PF12794"/>
    </source>
</evidence>
<dbReference type="InterPro" id="IPR010920">
    <property type="entry name" value="LSM_dom_sf"/>
</dbReference>
<dbReference type="PANTHER" id="PTHR30347:SF1">
    <property type="entry name" value="MECHANOSENSITIVE CHANNEL MSCK"/>
    <property type="match status" value="1"/>
</dbReference>
<keyword evidence="3 6" id="KW-1133">Transmembrane helix</keyword>
<dbReference type="PANTHER" id="PTHR30347">
    <property type="entry name" value="POTASSIUM CHANNEL RELATED"/>
    <property type="match status" value="1"/>
</dbReference>
<dbReference type="Pfam" id="PF12794">
    <property type="entry name" value="MscS_TM"/>
    <property type="match status" value="1"/>
</dbReference>
<feature type="transmembrane region" description="Helical" evidence="6">
    <location>
        <begin position="591"/>
        <end position="611"/>
    </location>
</feature>
<protein>
    <submittedName>
        <fullName evidence="9">Mechanosensitive ion channel</fullName>
    </submittedName>
</protein>
<dbReference type="Gene3D" id="1.10.287.1260">
    <property type="match status" value="1"/>
</dbReference>
<feature type="transmembrane region" description="Helical" evidence="6">
    <location>
        <begin position="632"/>
        <end position="654"/>
    </location>
</feature>
<reference evidence="9" key="1">
    <citation type="submission" date="2021-11" db="EMBL/GenBank/DDBJ databases">
        <title>Genome sequence.</title>
        <authorList>
            <person name="Sun Q."/>
        </authorList>
    </citation>
    <scope>NUCLEOTIDE SEQUENCE</scope>
    <source>
        <strain evidence="9">JC740</strain>
    </source>
</reference>
<evidence type="ECO:0000259" key="7">
    <source>
        <dbReference type="Pfam" id="PF00924"/>
    </source>
</evidence>
<accession>A0ABS8NED2</accession>
<evidence type="ECO:0000256" key="6">
    <source>
        <dbReference type="SAM" id="Phobius"/>
    </source>
</evidence>
<feature type="compositionally biased region" description="Low complexity" evidence="5">
    <location>
        <begin position="117"/>
        <end position="154"/>
    </location>
</feature>
<feature type="domain" description="Mechanosensitive ion channel inner membrane" evidence="8">
    <location>
        <begin position="436"/>
        <end position="763"/>
    </location>
</feature>
<dbReference type="Proteomes" id="UP001430306">
    <property type="component" value="Unassembled WGS sequence"/>
</dbReference>
<proteinExistence type="predicted"/>
<feature type="transmembrane region" description="Helical" evidence="6">
    <location>
        <begin position="862"/>
        <end position="881"/>
    </location>
</feature>
<evidence type="ECO:0000256" key="3">
    <source>
        <dbReference type="ARBA" id="ARBA00022989"/>
    </source>
</evidence>
<evidence type="ECO:0000313" key="10">
    <source>
        <dbReference type="Proteomes" id="UP001430306"/>
    </source>
</evidence>
<evidence type="ECO:0000256" key="2">
    <source>
        <dbReference type="ARBA" id="ARBA00022692"/>
    </source>
</evidence>
<feature type="transmembrane region" description="Helical" evidence="6">
    <location>
        <begin position="476"/>
        <end position="498"/>
    </location>
</feature>
<feature type="compositionally biased region" description="Polar residues" evidence="5">
    <location>
        <begin position="89"/>
        <end position="116"/>
    </location>
</feature>
<gene>
    <name evidence="9" type="ORF">LOC71_06480</name>
</gene>
<feature type="compositionally biased region" description="Basic and acidic residues" evidence="5">
    <location>
        <begin position="1044"/>
        <end position="1053"/>
    </location>
</feature>
<feature type="transmembrane region" description="Helical" evidence="6">
    <location>
        <begin position="796"/>
        <end position="822"/>
    </location>
</feature>
<dbReference type="SUPFAM" id="SSF50182">
    <property type="entry name" value="Sm-like ribonucleoproteins"/>
    <property type="match status" value="1"/>
</dbReference>
<evidence type="ECO:0000313" key="9">
    <source>
        <dbReference type="EMBL" id="MCC9641914.1"/>
    </source>
</evidence>
<dbReference type="EMBL" id="JAJKFW010000012">
    <property type="protein sequence ID" value="MCC9641914.1"/>
    <property type="molecule type" value="Genomic_DNA"/>
</dbReference>
<keyword evidence="4 6" id="KW-0472">Membrane</keyword>
<feature type="compositionally biased region" description="Basic and acidic residues" evidence="5">
    <location>
        <begin position="74"/>
        <end position="88"/>
    </location>
</feature>
<evidence type="ECO:0000256" key="5">
    <source>
        <dbReference type="SAM" id="MobiDB-lite"/>
    </source>
</evidence>
<comment type="subcellular location">
    <subcellularLocation>
        <location evidence="1">Membrane</location>
    </subcellularLocation>
</comment>
<keyword evidence="10" id="KW-1185">Reference proteome</keyword>
<evidence type="ECO:0000256" key="4">
    <source>
        <dbReference type="ARBA" id="ARBA00023136"/>
    </source>
</evidence>
<name>A0ABS8NED2_9BACT</name>
<dbReference type="Pfam" id="PF00924">
    <property type="entry name" value="MS_channel_2nd"/>
    <property type="match status" value="1"/>
</dbReference>
<feature type="transmembrane region" description="Helical" evidence="6">
    <location>
        <begin position="558"/>
        <end position="579"/>
    </location>
</feature>
<comment type="caution">
    <text evidence="9">The sequence shown here is derived from an EMBL/GenBank/DDBJ whole genome shotgun (WGS) entry which is preliminary data.</text>
</comment>
<dbReference type="InterPro" id="IPR025692">
    <property type="entry name" value="MscS_IM_dom1"/>
</dbReference>
<feature type="region of interest" description="Disordered" evidence="5">
    <location>
        <begin position="1034"/>
        <end position="1065"/>
    </location>
</feature>
<sequence length="1079" mass="119992">MAFMLCGVLLLWTEVGSGQDLVWNTPKPPPFTSSSSHVTYAVDGTVVHSWPTPTETVHNTGRLTPPSFTSEIVSERPIRERVETRNHVETQATVRSRPNSNQSEVSTYTSRPRGNQSLESTSGSINESSSTRSWPASTSNSTSYSNRSLSSDTNENTQASTASYPLLPRQTIQPEDWRQSPYASVHVRSAQQIAMGFRSQAQTADPIAADLADRNAQLVDQWIELAETYNRIAAQTQLSKGQLDATRSDFEDVDEKLQRHGLTPTIGILLRHKKDQLDQWQIQNSQTSMTSEALSNSRQQQLELDLIRLDGSEPQKQASQLLSDAGYDANRYSDPLRHHVEELLRQRHAWILSLQTGYQDLQQKISELDSITSASQSLARDYRMLIDRHVMWIRSDDPLGLRDAQNLKGGMAALFDANRSADFGPTFEKKISTNPIGAIGLLVGIIVVLVLRWLGKASLISIGTRKRMRKASPQKRKLFAGVLTVLVATGIPAVLFWVGRWLGTGVVSEATLHASKAFYAGSLVAWLVEVPRQWLRANGYLDQHVDLEMPRRPRAMKYLTIIGMGLVIAAYAITVMSQVDHGMWRGSVARVGFIFSMLLVGWTMHLAFRPVGGFLEPLIENYCGSVIHRGQLLMYLAAIGLPLLMIVLSVLGYSVTTHEILQRAMLTAVALMSAAIVWAGIQYASAEAWDLLTGDRSLRASEDDGPSEESGRVAGALGEHFLELKHHLAFLCQCALVLSAVVCLGWMWIDVFPDVRMGNPVLWTVQDTAQEEVINAAGQTVMQTVTNPKPITAVHLLLAAGTLFVAFQLAKLLPALFDALVLQRVSFDEGMEHFTLVLGRFLLFGVGCLVACKWLGVRWQTIQWLAVGLTIGLGFGLQDMVRNLFGGFIVLFEKPARLGDLITVGNFTGRVAAQRLRTTVLSDDEGREVIVPNKNFVNDDVVNWMGAGRLTVVPMEVAATRDERPADLCRTLQELMVQQPEVLLTPAPHATLVCVGQRSQRIEIRVWIEQGTHAERYRDQLLKLARRTLSDRNLLAPNQPSQPEMRDILTRSDDTEDFFDDDFGQPRLSDAIRKRKRRA</sequence>
<dbReference type="InterPro" id="IPR006685">
    <property type="entry name" value="MscS_channel_2nd"/>
</dbReference>
<keyword evidence="2 6" id="KW-0812">Transmembrane</keyword>
<organism evidence="9 10">
    <name type="scientific">Rhodopirellula halodulae</name>
    <dbReference type="NCBI Taxonomy" id="2894198"/>
    <lineage>
        <taxon>Bacteria</taxon>
        <taxon>Pseudomonadati</taxon>
        <taxon>Planctomycetota</taxon>
        <taxon>Planctomycetia</taxon>
        <taxon>Pirellulales</taxon>
        <taxon>Pirellulaceae</taxon>
        <taxon>Rhodopirellula</taxon>
    </lineage>
</organism>
<feature type="transmembrane region" description="Helical" evidence="6">
    <location>
        <begin position="834"/>
        <end position="856"/>
    </location>
</feature>
<dbReference type="InterPro" id="IPR023408">
    <property type="entry name" value="MscS_beta-dom_sf"/>
</dbReference>
<dbReference type="Gene3D" id="2.30.30.60">
    <property type="match status" value="1"/>
</dbReference>
<feature type="region of interest" description="Disordered" evidence="5">
    <location>
        <begin position="74"/>
        <end position="168"/>
    </location>
</feature>